<keyword evidence="2" id="KW-1185">Reference proteome</keyword>
<protein>
    <submittedName>
        <fullName evidence="1">Uncharacterized protein</fullName>
    </submittedName>
</protein>
<name>A0A3A1Y181_9GAMM</name>
<dbReference type="AlphaFoldDB" id="A0A3A1Y181"/>
<reference evidence="1 2" key="1">
    <citation type="submission" date="2017-08" db="EMBL/GenBank/DDBJ databases">
        <title>Reclassification of Bisgaard taxon 37 and 44.</title>
        <authorList>
            <person name="Christensen H."/>
        </authorList>
    </citation>
    <scope>NUCLEOTIDE SEQUENCE [LARGE SCALE GENOMIC DNA]</scope>
    <source>
        <strain evidence="1 2">B96_3</strain>
    </source>
</reference>
<comment type="caution">
    <text evidence="1">The sequence shown here is derived from an EMBL/GenBank/DDBJ whole genome shotgun (WGS) entry which is preliminary data.</text>
</comment>
<dbReference type="Proteomes" id="UP000265691">
    <property type="component" value="Unassembled WGS sequence"/>
</dbReference>
<evidence type="ECO:0000313" key="1">
    <source>
        <dbReference type="EMBL" id="RIY31049.1"/>
    </source>
</evidence>
<dbReference type="RefSeq" id="WP_222987610.1">
    <property type="nucleotide sequence ID" value="NZ_NRHC01000150.1"/>
</dbReference>
<evidence type="ECO:0000313" key="2">
    <source>
        <dbReference type="Proteomes" id="UP000265691"/>
    </source>
</evidence>
<accession>A0A3A1Y181</accession>
<feature type="non-terminal residue" evidence="1">
    <location>
        <position position="1"/>
    </location>
</feature>
<organism evidence="1 2">
    <name type="scientific">Psittacicella hinzii</name>
    <dbReference type="NCBI Taxonomy" id="2028575"/>
    <lineage>
        <taxon>Bacteria</taxon>
        <taxon>Pseudomonadati</taxon>
        <taxon>Pseudomonadota</taxon>
        <taxon>Gammaproteobacteria</taxon>
        <taxon>Pasteurellales</taxon>
        <taxon>Psittacicellaceae</taxon>
        <taxon>Psittacicella</taxon>
    </lineage>
</organism>
<dbReference type="EMBL" id="NRHC01000150">
    <property type="protein sequence ID" value="RIY31049.1"/>
    <property type="molecule type" value="Genomic_DNA"/>
</dbReference>
<gene>
    <name evidence="1" type="ORF">CKF54_07970</name>
</gene>
<sequence length="112" mass="12913">NCGIQVLELYRGKELLEQAGKDLIALEDSYRLSQDPQAVKGKAFVMFISLILRSALRNKVKGTRIEHKYSLQEIIEELDDIKFLITKDSKVIHPMSEEQREILAELKIKLDD</sequence>
<proteinExistence type="predicted"/>